<organism evidence="1 2">
    <name type="scientific">Eumeta variegata</name>
    <name type="common">Bagworm moth</name>
    <name type="synonym">Eumeta japonica</name>
    <dbReference type="NCBI Taxonomy" id="151549"/>
    <lineage>
        <taxon>Eukaryota</taxon>
        <taxon>Metazoa</taxon>
        <taxon>Ecdysozoa</taxon>
        <taxon>Arthropoda</taxon>
        <taxon>Hexapoda</taxon>
        <taxon>Insecta</taxon>
        <taxon>Pterygota</taxon>
        <taxon>Neoptera</taxon>
        <taxon>Endopterygota</taxon>
        <taxon>Lepidoptera</taxon>
        <taxon>Glossata</taxon>
        <taxon>Ditrysia</taxon>
        <taxon>Tineoidea</taxon>
        <taxon>Psychidae</taxon>
        <taxon>Oiketicinae</taxon>
        <taxon>Eumeta</taxon>
    </lineage>
</organism>
<evidence type="ECO:0000313" key="2">
    <source>
        <dbReference type="Proteomes" id="UP000299102"/>
    </source>
</evidence>
<name>A0A4C1WP50_EUMVA</name>
<protein>
    <submittedName>
        <fullName evidence="1">Uncharacterized protein</fullName>
    </submittedName>
</protein>
<evidence type="ECO:0000313" key="1">
    <source>
        <dbReference type="EMBL" id="GBP53158.1"/>
    </source>
</evidence>
<dbReference type="AlphaFoldDB" id="A0A4C1WP50"/>
<proteinExistence type="predicted"/>
<dbReference type="EMBL" id="BGZK01000617">
    <property type="protein sequence ID" value="GBP53158.1"/>
    <property type="molecule type" value="Genomic_DNA"/>
</dbReference>
<keyword evidence="2" id="KW-1185">Reference proteome</keyword>
<reference evidence="1 2" key="1">
    <citation type="journal article" date="2019" name="Commun. Biol.">
        <title>The bagworm genome reveals a unique fibroin gene that provides high tensile strength.</title>
        <authorList>
            <person name="Kono N."/>
            <person name="Nakamura H."/>
            <person name="Ohtoshi R."/>
            <person name="Tomita M."/>
            <person name="Numata K."/>
            <person name="Arakawa K."/>
        </authorList>
    </citation>
    <scope>NUCLEOTIDE SEQUENCE [LARGE SCALE GENOMIC DNA]</scope>
</reference>
<gene>
    <name evidence="1" type="ORF">EVAR_28500_1</name>
</gene>
<sequence length="82" mass="9279">MFGSKYKENFRKEFALRENFGNDGESRIIDEVITNGARHAPAHAGRARVRGISSRFEFGQPPKGLTNNRGIKIIDHLKNEPL</sequence>
<accession>A0A4C1WP50</accession>
<dbReference type="Proteomes" id="UP000299102">
    <property type="component" value="Unassembled WGS sequence"/>
</dbReference>
<comment type="caution">
    <text evidence="1">The sequence shown here is derived from an EMBL/GenBank/DDBJ whole genome shotgun (WGS) entry which is preliminary data.</text>
</comment>